<dbReference type="GO" id="GO:0043957">
    <property type="term" value="F:acryloyl-CoA reductase (NADPH) activity"/>
    <property type="evidence" value="ECO:0007669"/>
    <property type="project" value="TreeGrafter"/>
</dbReference>
<dbReference type="InterPro" id="IPR036291">
    <property type="entry name" value="NAD(P)-bd_dom_sf"/>
</dbReference>
<dbReference type="PANTHER" id="PTHR43677">
    <property type="entry name" value="SHORT-CHAIN DEHYDROGENASE/REDUCTASE"/>
    <property type="match status" value="1"/>
</dbReference>
<dbReference type="EMBL" id="VCDI01000002">
    <property type="protein sequence ID" value="TLU73415.1"/>
    <property type="molecule type" value="Genomic_DNA"/>
</dbReference>
<dbReference type="InterPro" id="IPR013154">
    <property type="entry name" value="ADH-like_N"/>
</dbReference>
<dbReference type="InterPro" id="IPR014188">
    <property type="entry name" value="Acrylyl-CoA_reductase_AcuI"/>
</dbReference>
<sequence length="327" mass="33892">MFKGWLIEKTASGTVSALKDLDEADLPEGDVTVEVAFSSMNYKDALALAGAGPVVRKFPMVPGVDLAGTVLESSRDGIVAGDRVILNGAGLGETRWGGLAQKARVQGEWLVPLPEAFTPEQAMAIGTAGFTAMLCVLALERHGVLPGDGEVLVTGAAGGVGSVALAVLGRLGYRTVASTGRAGEAPYLHRLGAGSVIDRATLSAPGKPLQSERWAAAIDTVGSHTLANVCAGLRRGGIVAACGMAQGLDFPASVAPFILRSVTLAGIDSVQRSVADRMEAWNRLARDLDPALLDELTTRHSLAEARPVADALLEGQVRGRVVIDVNR</sequence>
<dbReference type="InterPro" id="IPR011032">
    <property type="entry name" value="GroES-like_sf"/>
</dbReference>
<evidence type="ECO:0000259" key="1">
    <source>
        <dbReference type="SMART" id="SM00829"/>
    </source>
</evidence>
<accession>A0A5R9J739</accession>
<dbReference type="NCBIfam" id="TIGR02823">
    <property type="entry name" value="oxido_YhdH"/>
    <property type="match status" value="1"/>
</dbReference>
<dbReference type="OrthoDB" id="9782155at2"/>
<dbReference type="SUPFAM" id="SSF51735">
    <property type="entry name" value="NAD(P)-binding Rossmann-fold domains"/>
    <property type="match status" value="1"/>
</dbReference>
<dbReference type="Proteomes" id="UP000305654">
    <property type="component" value="Unassembled WGS sequence"/>
</dbReference>
<dbReference type="CDD" id="cd08288">
    <property type="entry name" value="MDR_yhdh"/>
    <property type="match status" value="1"/>
</dbReference>
<gene>
    <name evidence="2" type="ORF">FE263_08470</name>
</gene>
<dbReference type="InterPro" id="IPR013149">
    <property type="entry name" value="ADH-like_C"/>
</dbReference>
<dbReference type="PANTHER" id="PTHR43677:SF1">
    <property type="entry name" value="ACRYLYL-COA REDUCTASE ACUI-RELATED"/>
    <property type="match status" value="1"/>
</dbReference>
<dbReference type="InterPro" id="IPR051397">
    <property type="entry name" value="Zn-ADH-like_protein"/>
</dbReference>
<dbReference type="RefSeq" id="WP_138325495.1">
    <property type="nucleotide sequence ID" value="NZ_VCDI01000002.1"/>
</dbReference>
<dbReference type="Pfam" id="PF08240">
    <property type="entry name" value="ADH_N"/>
    <property type="match status" value="1"/>
</dbReference>
<feature type="domain" description="Enoyl reductase (ER)" evidence="1">
    <location>
        <begin position="13"/>
        <end position="323"/>
    </location>
</feature>
<comment type="caution">
    <text evidence="2">The sequence shown here is derived from an EMBL/GenBank/DDBJ whole genome shotgun (WGS) entry which is preliminary data.</text>
</comment>
<evidence type="ECO:0000313" key="3">
    <source>
        <dbReference type="Proteomes" id="UP000305654"/>
    </source>
</evidence>
<reference evidence="2 3" key="1">
    <citation type="submission" date="2019-05" db="EMBL/GenBank/DDBJ databases">
        <authorList>
            <person name="Pankratov T."/>
            <person name="Grouzdev D."/>
        </authorList>
    </citation>
    <scope>NUCLEOTIDE SEQUENCE [LARGE SCALE GENOMIC DNA]</scope>
    <source>
        <strain evidence="2 3">KEBCLARHB70R</strain>
    </source>
</reference>
<proteinExistence type="predicted"/>
<name>A0A5R9J739_9PROT</name>
<dbReference type="SUPFAM" id="SSF50129">
    <property type="entry name" value="GroES-like"/>
    <property type="match status" value="1"/>
</dbReference>
<keyword evidence="3" id="KW-1185">Reference proteome</keyword>
<dbReference type="Gene3D" id="3.90.180.10">
    <property type="entry name" value="Medium-chain alcohol dehydrogenases, catalytic domain"/>
    <property type="match status" value="1"/>
</dbReference>
<dbReference type="Pfam" id="PF00107">
    <property type="entry name" value="ADH_zinc_N"/>
    <property type="match status" value="1"/>
</dbReference>
<dbReference type="AlphaFoldDB" id="A0A5R9J739"/>
<dbReference type="SMART" id="SM00829">
    <property type="entry name" value="PKS_ER"/>
    <property type="match status" value="1"/>
</dbReference>
<dbReference type="InterPro" id="IPR020843">
    <property type="entry name" value="ER"/>
</dbReference>
<organism evidence="2 3">
    <name type="scientific">Lichenicoccus roseus</name>
    <dbReference type="NCBI Taxonomy" id="2683649"/>
    <lineage>
        <taxon>Bacteria</taxon>
        <taxon>Pseudomonadati</taxon>
        <taxon>Pseudomonadota</taxon>
        <taxon>Alphaproteobacteria</taxon>
        <taxon>Acetobacterales</taxon>
        <taxon>Acetobacteraceae</taxon>
        <taxon>Lichenicoccus</taxon>
    </lineage>
</organism>
<dbReference type="Gene3D" id="3.40.50.720">
    <property type="entry name" value="NAD(P)-binding Rossmann-like Domain"/>
    <property type="match status" value="1"/>
</dbReference>
<protein>
    <submittedName>
        <fullName evidence="2">Oxidoreductase</fullName>
    </submittedName>
</protein>
<evidence type="ECO:0000313" key="2">
    <source>
        <dbReference type="EMBL" id="TLU73415.1"/>
    </source>
</evidence>